<dbReference type="EMBL" id="CP091511">
    <property type="protein sequence ID" value="UOO90390.1"/>
    <property type="molecule type" value="Genomic_DNA"/>
</dbReference>
<keyword evidence="3" id="KW-0963">Cytoplasm</keyword>
<evidence type="ECO:0000256" key="2">
    <source>
        <dbReference type="ARBA" id="ARBA00015195"/>
    </source>
</evidence>
<keyword evidence="6" id="KW-0131">Cell cycle</keyword>
<comment type="subcellular location">
    <subcellularLocation>
        <location evidence="1">Cytoplasm</location>
    </subcellularLocation>
</comment>
<dbReference type="GO" id="GO:0051301">
    <property type="term" value="P:cell division"/>
    <property type="evidence" value="ECO:0007669"/>
    <property type="project" value="UniProtKB-KW"/>
</dbReference>
<evidence type="ECO:0000256" key="9">
    <source>
        <dbReference type="ARBA" id="ARBA00033158"/>
    </source>
</evidence>
<dbReference type="RefSeq" id="WP_058355730.1">
    <property type="nucleotide sequence ID" value="NZ_CABKVG010000008.1"/>
</dbReference>
<name>A0ABY4E671_9NEIS</name>
<dbReference type="PANTHER" id="PTHR34981">
    <property type="entry name" value="CELL DIVISION PROTEIN ZAPA"/>
    <property type="match status" value="1"/>
</dbReference>
<accession>A0ABY4E671</accession>
<comment type="subunit">
    <text evidence="8">Homodimer. Interacts with FtsZ.</text>
</comment>
<sequence>MSISQVDVNILGRQFTIGTPDEEAETLRQAVYLLNQKIGVIQDTGRIVETDKIVIMAALNLAHDFLKMTTKDGLEFAQFERKISDMITACEKTLAE</sequence>
<dbReference type="Gene3D" id="1.20.5.50">
    <property type="match status" value="1"/>
</dbReference>
<dbReference type="SUPFAM" id="SSF102829">
    <property type="entry name" value="Cell division protein ZapA-like"/>
    <property type="match status" value="1"/>
</dbReference>
<organism evidence="10 11">
    <name type="scientific">Vitreoscilla massiliensis</name>
    <dbReference type="NCBI Taxonomy" id="1689272"/>
    <lineage>
        <taxon>Bacteria</taxon>
        <taxon>Pseudomonadati</taxon>
        <taxon>Pseudomonadota</taxon>
        <taxon>Betaproteobacteria</taxon>
        <taxon>Neisseriales</taxon>
        <taxon>Neisseriaceae</taxon>
        <taxon>Vitreoscilla</taxon>
    </lineage>
</organism>
<protein>
    <recommendedName>
        <fullName evidence="2">Cell division protein ZapA</fullName>
    </recommendedName>
    <alternativeName>
        <fullName evidence="9">Z ring-associated protein ZapA</fullName>
    </alternativeName>
</protein>
<evidence type="ECO:0000256" key="8">
    <source>
        <dbReference type="ARBA" id="ARBA00026068"/>
    </source>
</evidence>
<evidence type="ECO:0000256" key="4">
    <source>
        <dbReference type="ARBA" id="ARBA00022618"/>
    </source>
</evidence>
<reference evidence="10 11" key="1">
    <citation type="journal article" date="2022" name="Res Sq">
        <title>Evolution of multicellular longitudinally dividing oral cavity symbionts (Neisseriaceae).</title>
        <authorList>
            <person name="Nyongesa S."/>
            <person name="Weber P."/>
            <person name="Bernet E."/>
            <person name="Pullido F."/>
            <person name="Nieckarz M."/>
            <person name="Delaby M."/>
            <person name="Nieves C."/>
            <person name="Viehboeck T."/>
            <person name="Krause N."/>
            <person name="Rivera-Millot A."/>
            <person name="Nakamura A."/>
            <person name="Vischer N."/>
            <person name="VanNieuwenhze M."/>
            <person name="Brun Y."/>
            <person name="Cava F."/>
            <person name="Bulgheresi S."/>
            <person name="Veyrier F."/>
        </authorList>
    </citation>
    <scope>NUCLEOTIDE SEQUENCE [LARGE SCALE GENOMIC DNA]</scope>
    <source>
        <strain evidence="10 11">SN4</strain>
    </source>
</reference>
<dbReference type="Pfam" id="PF05164">
    <property type="entry name" value="ZapA"/>
    <property type="match status" value="1"/>
</dbReference>
<dbReference type="Proteomes" id="UP000832011">
    <property type="component" value="Chromosome"/>
</dbReference>
<evidence type="ECO:0000256" key="7">
    <source>
        <dbReference type="ARBA" id="ARBA00024910"/>
    </source>
</evidence>
<evidence type="ECO:0000256" key="5">
    <source>
        <dbReference type="ARBA" id="ARBA00023210"/>
    </source>
</evidence>
<proteinExistence type="predicted"/>
<dbReference type="Gene3D" id="3.30.160.880">
    <property type="entry name" value="Cell division protein ZapA protomer, N-terminal domain"/>
    <property type="match status" value="1"/>
</dbReference>
<evidence type="ECO:0000313" key="10">
    <source>
        <dbReference type="EMBL" id="UOO90390.1"/>
    </source>
</evidence>
<comment type="function">
    <text evidence="7">Activator of cell division through the inhibition of FtsZ GTPase activity, therefore promoting FtsZ assembly into bundles of protofilaments necessary for the formation of the division Z ring. It is recruited early at mid-cell but it is not essential for cell division.</text>
</comment>
<dbReference type="InterPro" id="IPR042233">
    <property type="entry name" value="Cell_div_ZapA_N"/>
</dbReference>
<keyword evidence="11" id="KW-1185">Reference proteome</keyword>
<evidence type="ECO:0000256" key="6">
    <source>
        <dbReference type="ARBA" id="ARBA00023306"/>
    </source>
</evidence>
<keyword evidence="4 10" id="KW-0132">Cell division</keyword>
<dbReference type="InterPro" id="IPR036192">
    <property type="entry name" value="Cell_div_ZapA-like_sf"/>
</dbReference>
<gene>
    <name evidence="10" type="ORF">LVJ82_05260</name>
</gene>
<evidence type="ECO:0000256" key="3">
    <source>
        <dbReference type="ARBA" id="ARBA00022490"/>
    </source>
</evidence>
<evidence type="ECO:0000256" key="1">
    <source>
        <dbReference type="ARBA" id="ARBA00004496"/>
    </source>
</evidence>
<dbReference type="InterPro" id="IPR007838">
    <property type="entry name" value="Cell_div_ZapA-like"/>
</dbReference>
<evidence type="ECO:0000313" key="11">
    <source>
        <dbReference type="Proteomes" id="UP000832011"/>
    </source>
</evidence>
<keyword evidence="5" id="KW-0717">Septation</keyword>
<dbReference type="PANTHER" id="PTHR34981:SF1">
    <property type="entry name" value="CELL DIVISION PROTEIN ZAPA"/>
    <property type="match status" value="1"/>
</dbReference>